<dbReference type="PANTHER" id="PTHR34220">
    <property type="entry name" value="SENSOR HISTIDINE KINASE YPDA"/>
    <property type="match status" value="1"/>
</dbReference>
<dbReference type="PANTHER" id="PTHR34220:SF7">
    <property type="entry name" value="SENSOR HISTIDINE KINASE YPDA"/>
    <property type="match status" value="1"/>
</dbReference>
<name>A0ABR9T9M3_9SPHI</name>
<keyword evidence="5" id="KW-1185">Reference proteome</keyword>
<feature type="coiled-coil region" evidence="1">
    <location>
        <begin position="141"/>
        <end position="179"/>
    </location>
</feature>
<keyword evidence="2" id="KW-0812">Transmembrane</keyword>
<feature type="transmembrane region" description="Helical" evidence="2">
    <location>
        <begin position="43"/>
        <end position="62"/>
    </location>
</feature>
<comment type="caution">
    <text evidence="4">The sequence shown here is derived from an EMBL/GenBank/DDBJ whole genome shotgun (WGS) entry which is preliminary data.</text>
</comment>
<feature type="transmembrane region" description="Helical" evidence="2">
    <location>
        <begin position="118"/>
        <end position="135"/>
    </location>
</feature>
<feature type="transmembrane region" description="Helical" evidence="2">
    <location>
        <begin position="12"/>
        <end position="31"/>
    </location>
</feature>
<evidence type="ECO:0000256" key="1">
    <source>
        <dbReference type="SAM" id="Coils"/>
    </source>
</evidence>
<evidence type="ECO:0000313" key="5">
    <source>
        <dbReference type="Proteomes" id="UP000618319"/>
    </source>
</evidence>
<keyword evidence="2" id="KW-0472">Membrane</keyword>
<evidence type="ECO:0000259" key="3">
    <source>
        <dbReference type="Pfam" id="PF06580"/>
    </source>
</evidence>
<accession>A0ABR9T9M3</accession>
<evidence type="ECO:0000256" key="2">
    <source>
        <dbReference type="SAM" id="Phobius"/>
    </source>
</evidence>
<reference evidence="4 5" key="1">
    <citation type="submission" date="2018-02" db="EMBL/GenBank/DDBJ databases">
        <title>Sphingobacterium KA21.</title>
        <authorList>
            <person name="Vasarhelyi B.M."/>
            <person name="Deshmukh S."/>
            <person name="Balint B."/>
            <person name="Kukolya J."/>
        </authorList>
    </citation>
    <scope>NUCLEOTIDE SEQUENCE [LARGE SCALE GENOMIC DNA]</scope>
    <source>
        <strain evidence="4 5">Ka21</strain>
    </source>
</reference>
<feature type="transmembrane region" description="Helical" evidence="2">
    <location>
        <begin position="74"/>
        <end position="98"/>
    </location>
</feature>
<dbReference type="Pfam" id="PF06580">
    <property type="entry name" value="His_kinase"/>
    <property type="match status" value="1"/>
</dbReference>
<proteinExistence type="predicted"/>
<dbReference type="InterPro" id="IPR050640">
    <property type="entry name" value="Bact_2-comp_sensor_kinase"/>
</dbReference>
<sequence>MMLDQHKAAYIRQKIITAACMVMLLYYYMAFLVPDSFIGSADFLVLFGAQLLIFLTVCKSLGPWIYHHERWITIRIITAGAFLTITPLMLILIISLCAGRAEWDGGFGSIELGNLAETVFPLLLTYVLGISFYGWKGQLPILEEREEALTAKEEADEARKDAMRKFERLEEKFRTLQLNYEGQEMPPHFLGNSLATVKTLALHDPQKAVEAMSILIDINKTYLLHRKQSNIPLWEEISQITRLILLYQIRKGRPIFFHIDITEDDLEDVLIPMMLLLNAVENCCQYGILTDPLRPANLRVSRLADGAVYILVENEYDGEVLPEVTRSGKGLTQLRERLHLLNPEGNTVEIQDNGNRFRIRITMRTPISLVG</sequence>
<organism evidence="4 5">
    <name type="scientific">Sphingobacterium pedocola</name>
    <dbReference type="NCBI Taxonomy" id="2082722"/>
    <lineage>
        <taxon>Bacteria</taxon>
        <taxon>Pseudomonadati</taxon>
        <taxon>Bacteroidota</taxon>
        <taxon>Sphingobacteriia</taxon>
        <taxon>Sphingobacteriales</taxon>
        <taxon>Sphingobacteriaceae</taxon>
        <taxon>Sphingobacterium</taxon>
    </lineage>
</organism>
<keyword evidence="2" id="KW-1133">Transmembrane helix</keyword>
<keyword evidence="1" id="KW-0175">Coiled coil</keyword>
<evidence type="ECO:0000313" key="4">
    <source>
        <dbReference type="EMBL" id="MBE8722031.1"/>
    </source>
</evidence>
<protein>
    <recommendedName>
        <fullName evidence="3">Signal transduction histidine kinase internal region domain-containing protein</fullName>
    </recommendedName>
</protein>
<dbReference type="EMBL" id="PSKQ01000022">
    <property type="protein sequence ID" value="MBE8722031.1"/>
    <property type="molecule type" value="Genomic_DNA"/>
</dbReference>
<feature type="domain" description="Signal transduction histidine kinase internal region" evidence="3">
    <location>
        <begin position="183"/>
        <end position="252"/>
    </location>
</feature>
<dbReference type="InterPro" id="IPR010559">
    <property type="entry name" value="Sig_transdc_His_kin_internal"/>
</dbReference>
<gene>
    <name evidence="4" type="ORF">C4F40_14975</name>
</gene>
<dbReference type="Proteomes" id="UP000618319">
    <property type="component" value="Unassembled WGS sequence"/>
</dbReference>